<dbReference type="Proteomes" id="UP000498980">
    <property type="component" value="Unassembled WGS sequence"/>
</dbReference>
<dbReference type="EMBL" id="JACCCF010000001">
    <property type="protein sequence ID" value="NYE44230.1"/>
    <property type="molecule type" value="Genomic_DNA"/>
</dbReference>
<evidence type="ECO:0000313" key="3">
    <source>
        <dbReference type="Proteomes" id="UP000498980"/>
    </source>
</evidence>
<protein>
    <submittedName>
        <fullName evidence="1">Uncharacterized protein</fullName>
    </submittedName>
</protein>
<name>A0A7J0CG31_9ACTN</name>
<gene>
    <name evidence="2" type="ORF">HEB29_005241</name>
    <name evidence="1" type="ORF">Sfulv_55550</name>
</gene>
<proteinExistence type="predicted"/>
<sequence length="113" mass="12228">MIRIDIRPRFVLDYTVGLYGGSVEVVTRDIGATIGTEILDANGGRLCAYRPGTRYSDRAKEIAEDHLREALGMLVGGGSLPPVQTLLPEALATALRTAVSGEQQWVPGEEDSW</sequence>
<keyword evidence="3" id="KW-1185">Reference proteome</keyword>
<dbReference type="EMBL" id="BLWC01000001">
    <property type="protein sequence ID" value="GFN00745.1"/>
    <property type="molecule type" value="Genomic_DNA"/>
</dbReference>
<reference evidence="1 3" key="1">
    <citation type="submission" date="2020-05" db="EMBL/GenBank/DDBJ databases">
        <title>Whole genome shotgun sequence of Streptomyces fulvorobeus NBRC 15897.</title>
        <authorList>
            <person name="Komaki H."/>
            <person name="Tamura T."/>
        </authorList>
    </citation>
    <scope>NUCLEOTIDE SEQUENCE [LARGE SCALE GENOMIC DNA]</scope>
    <source>
        <strain evidence="1 3">NBRC 15897</strain>
    </source>
</reference>
<accession>A0A7J0CG31</accession>
<evidence type="ECO:0000313" key="2">
    <source>
        <dbReference type="EMBL" id="NYE44230.1"/>
    </source>
</evidence>
<dbReference type="Proteomes" id="UP000530403">
    <property type="component" value="Unassembled WGS sequence"/>
</dbReference>
<comment type="caution">
    <text evidence="1">The sequence shown here is derived from an EMBL/GenBank/DDBJ whole genome shotgun (WGS) entry which is preliminary data.</text>
</comment>
<evidence type="ECO:0000313" key="4">
    <source>
        <dbReference type="Proteomes" id="UP000530403"/>
    </source>
</evidence>
<dbReference type="RefSeq" id="WP_173316967.1">
    <property type="nucleotide sequence ID" value="NZ_BAAAUE010000022.1"/>
</dbReference>
<evidence type="ECO:0000313" key="1">
    <source>
        <dbReference type="EMBL" id="GFN00745.1"/>
    </source>
</evidence>
<reference evidence="2 4" key="2">
    <citation type="submission" date="2020-07" db="EMBL/GenBank/DDBJ databases">
        <title>Sequencing the genomes of 1000 actinobacteria strains.</title>
        <authorList>
            <person name="Klenk H.-P."/>
        </authorList>
    </citation>
    <scope>NUCLEOTIDE SEQUENCE [LARGE SCALE GENOMIC DNA]</scope>
    <source>
        <strain evidence="2 4">DSM 41455</strain>
    </source>
</reference>
<dbReference type="AlphaFoldDB" id="A0A7J0CG31"/>
<organism evidence="1 3">
    <name type="scientific">Streptomyces fulvorobeus</name>
    <dbReference type="NCBI Taxonomy" id="284028"/>
    <lineage>
        <taxon>Bacteria</taxon>
        <taxon>Bacillati</taxon>
        <taxon>Actinomycetota</taxon>
        <taxon>Actinomycetes</taxon>
        <taxon>Kitasatosporales</taxon>
        <taxon>Streptomycetaceae</taxon>
        <taxon>Streptomyces</taxon>
    </lineage>
</organism>